<evidence type="ECO:0000313" key="2">
    <source>
        <dbReference type="Proteomes" id="UP000435802"/>
    </source>
</evidence>
<dbReference type="Proteomes" id="UP000435802">
    <property type="component" value="Unassembled WGS sequence"/>
</dbReference>
<dbReference type="AlphaFoldDB" id="A0A6N8SQH2"/>
<name>A0A6N8SQH2_9HYPH</name>
<gene>
    <name evidence="1" type="ORF">GR138_28685</name>
</gene>
<comment type="caution">
    <text evidence="1">The sequence shown here is derived from an EMBL/GenBank/DDBJ whole genome shotgun (WGS) entry which is preliminary data.</text>
</comment>
<proteinExistence type="predicted"/>
<protein>
    <submittedName>
        <fullName evidence="1">Uncharacterized protein</fullName>
    </submittedName>
</protein>
<reference evidence="1 2" key="1">
    <citation type="submission" date="2019-12" db="EMBL/GenBank/DDBJ databases">
        <title>Shinella kummerowiae sp. nov., a symbiotic bacterium isolated from root nodules of the herbal legume Kummerowia stipulacea.</title>
        <authorList>
            <person name="Gao J."/>
        </authorList>
    </citation>
    <scope>NUCLEOTIDE SEQUENCE [LARGE SCALE GENOMIC DNA]</scope>
    <source>
        <strain evidence="1 2">CCBAU 25048</strain>
    </source>
</reference>
<keyword evidence="2" id="KW-1185">Reference proteome</keyword>
<dbReference type="EMBL" id="WUMK01000017">
    <property type="protein sequence ID" value="MXN49180.1"/>
    <property type="molecule type" value="Genomic_DNA"/>
</dbReference>
<dbReference type="RefSeq" id="WP_160862665.1">
    <property type="nucleotide sequence ID" value="NZ_JAODWE010000022.1"/>
</dbReference>
<organism evidence="1 2">
    <name type="scientific">Shinella kummerowiae</name>
    <dbReference type="NCBI Taxonomy" id="417745"/>
    <lineage>
        <taxon>Bacteria</taxon>
        <taxon>Pseudomonadati</taxon>
        <taxon>Pseudomonadota</taxon>
        <taxon>Alphaproteobacteria</taxon>
        <taxon>Hyphomicrobiales</taxon>
        <taxon>Rhizobiaceae</taxon>
        <taxon>Shinella</taxon>
    </lineage>
</organism>
<evidence type="ECO:0000313" key="1">
    <source>
        <dbReference type="EMBL" id="MXN49180.1"/>
    </source>
</evidence>
<accession>A0A6N8SQH2</accession>
<sequence>MTKKSDEIIKAISAVHAAHTNALVVLVKTLQEAGALDPAHYAANIRMTIEANNSRIGPDVQGLLVDLAELVEMQDNAGTA</sequence>
<dbReference type="OrthoDB" id="9847733at2"/>